<accession>A0A0C9Y5T7</accession>
<proteinExistence type="predicted"/>
<keyword evidence="2" id="KW-1185">Reference proteome</keyword>
<dbReference type="AlphaFoldDB" id="A0A0C9Y5T7"/>
<sequence length="151" mass="17061">MLVSGCDNNPVFPLQSQCLSSSSSLVVSCTHLRGPSSYPTSTMTRLPTTADRQSRRDRVVAIPTFRPSKELCRVHSRVTITQSTADVSQATNCHVTIDYYVRSISHSLLDASFLSLQNLLCYFHPDDLRESLCRICCPQTRFLPHYFQIFL</sequence>
<reference evidence="1 2" key="1">
    <citation type="submission" date="2014-04" db="EMBL/GenBank/DDBJ databases">
        <authorList>
            <consortium name="DOE Joint Genome Institute"/>
            <person name="Kuo A."/>
            <person name="Kohler A."/>
            <person name="Costa M.D."/>
            <person name="Nagy L.G."/>
            <person name="Floudas D."/>
            <person name="Copeland A."/>
            <person name="Barry K.W."/>
            <person name="Cichocki N."/>
            <person name="Veneault-Fourrey C."/>
            <person name="LaButti K."/>
            <person name="Lindquist E.A."/>
            <person name="Lipzen A."/>
            <person name="Lundell T."/>
            <person name="Morin E."/>
            <person name="Murat C."/>
            <person name="Sun H."/>
            <person name="Tunlid A."/>
            <person name="Henrissat B."/>
            <person name="Grigoriev I.V."/>
            <person name="Hibbett D.S."/>
            <person name="Martin F."/>
            <person name="Nordberg H.P."/>
            <person name="Cantor M.N."/>
            <person name="Hua S.X."/>
        </authorList>
    </citation>
    <scope>NUCLEOTIDE SEQUENCE [LARGE SCALE GENOMIC DNA]</scope>
    <source>
        <strain evidence="1 2">441</strain>
    </source>
</reference>
<gene>
    <name evidence="1" type="ORF">PISMIDRAFT_453166</name>
</gene>
<evidence type="ECO:0000313" key="2">
    <source>
        <dbReference type="Proteomes" id="UP000054018"/>
    </source>
</evidence>
<organism evidence="1 2">
    <name type="scientific">Pisolithus microcarpus 441</name>
    <dbReference type="NCBI Taxonomy" id="765257"/>
    <lineage>
        <taxon>Eukaryota</taxon>
        <taxon>Fungi</taxon>
        <taxon>Dikarya</taxon>
        <taxon>Basidiomycota</taxon>
        <taxon>Agaricomycotina</taxon>
        <taxon>Agaricomycetes</taxon>
        <taxon>Agaricomycetidae</taxon>
        <taxon>Boletales</taxon>
        <taxon>Sclerodermatineae</taxon>
        <taxon>Pisolithaceae</taxon>
        <taxon>Pisolithus</taxon>
    </lineage>
</organism>
<dbReference type="Proteomes" id="UP000054018">
    <property type="component" value="Unassembled WGS sequence"/>
</dbReference>
<dbReference type="HOGENOM" id="CLU_1732203_0_0_1"/>
<name>A0A0C9Y5T7_9AGAM</name>
<dbReference type="EMBL" id="KN834090">
    <property type="protein sequence ID" value="KIK12361.1"/>
    <property type="molecule type" value="Genomic_DNA"/>
</dbReference>
<evidence type="ECO:0000313" key="1">
    <source>
        <dbReference type="EMBL" id="KIK12361.1"/>
    </source>
</evidence>
<protein>
    <submittedName>
        <fullName evidence="1">Uncharacterized protein</fullName>
    </submittedName>
</protein>
<reference evidence="2" key="2">
    <citation type="submission" date="2015-01" db="EMBL/GenBank/DDBJ databases">
        <title>Evolutionary Origins and Diversification of the Mycorrhizal Mutualists.</title>
        <authorList>
            <consortium name="DOE Joint Genome Institute"/>
            <consortium name="Mycorrhizal Genomics Consortium"/>
            <person name="Kohler A."/>
            <person name="Kuo A."/>
            <person name="Nagy L.G."/>
            <person name="Floudas D."/>
            <person name="Copeland A."/>
            <person name="Barry K.W."/>
            <person name="Cichocki N."/>
            <person name="Veneault-Fourrey C."/>
            <person name="LaButti K."/>
            <person name="Lindquist E.A."/>
            <person name="Lipzen A."/>
            <person name="Lundell T."/>
            <person name="Morin E."/>
            <person name="Murat C."/>
            <person name="Riley R."/>
            <person name="Ohm R."/>
            <person name="Sun H."/>
            <person name="Tunlid A."/>
            <person name="Henrissat B."/>
            <person name="Grigoriev I.V."/>
            <person name="Hibbett D.S."/>
            <person name="Martin F."/>
        </authorList>
    </citation>
    <scope>NUCLEOTIDE SEQUENCE [LARGE SCALE GENOMIC DNA]</scope>
    <source>
        <strain evidence="2">441</strain>
    </source>
</reference>